<dbReference type="GO" id="GO:0016491">
    <property type="term" value="F:oxidoreductase activity"/>
    <property type="evidence" value="ECO:0007669"/>
    <property type="project" value="TreeGrafter"/>
</dbReference>
<dbReference type="PANTHER" id="PTHR35038:SF6">
    <property type="entry name" value="SURFACE LOCALIZED DECAHEME CYTOCHROME C LIPOPROTEIN"/>
    <property type="match status" value="1"/>
</dbReference>
<evidence type="ECO:0000313" key="3">
    <source>
        <dbReference type="EMBL" id="VAX25767.1"/>
    </source>
</evidence>
<dbReference type="InterPro" id="IPR051829">
    <property type="entry name" value="Multiheme_Cytochr_ET"/>
</dbReference>
<dbReference type="AlphaFoldDB" id="A0A3B1DAU3"/>
<dbReference type="Gene3D" id="1.10.780.10">
    <property type="entry name" value="Hydroxylamine Oxidoreductase, Chain A, domain 1"/>
    <property type="match status" value="1"/>
</dbReference>
<feature type="domain" description="Cytochrome c-552/4" evidence="2">
    <location>
        <begin position="96"/>
        <end position="121"/>
    </location>
</feature>
<dbReference type="SUPFAM" id="SSF48695">
    <property type="entry name" value="Multiheme cytochromes"/>
    <property type="match status" value="1"/>
</dbReference>
<dbReference type="EMBL" id="UOGE01000110">
    <property type="protein sequence ID" value="VAX25767.1"/>
    <property type="molecule type" value="Genomic_DNA"/>
</dbReference>
<keyword evidence="1" id="KW-0732">Signal</keyword>
<dbReference type="InterPro" id="IPR023155">
    <property type="entry name" value="Cyt_c-552/4"/>
</dbReference>
<name>A0A3B1DAU3_9ZZZZ</name>
<accession>A0A3B1DAU3</accession>
<dbReference type="Gene3D" id="1.20.850.10">
    <property type="entry name" value="Hydroxylamine Oxidoreductase, Chain A, domain 2"/>
    <property type="match status" value="1"/>
</dbReference>
<dbReference type="InterPro" id="IPR036280">
    <property type="entry name" value="Multihaem_cyt_sf"/>
</dbReference>
<dbReference type="PANTHER" id="PTHR35038">
    <property type="entry name" value="DISSIMILATORY SULFITE REDUCTASE SIRA"/>
    <property type="match status" value="1"/>
</dbReference>
<evidence type="ECO:0000259" key="2">
    <source>
        <dbReference type="Pfam" id="PF13435"/>
    </source>
</evidence>
<reference evidence="3" key="1">
    <citation type="submission" date="2018-06" db="EMBL/GenBank/DDBJ databases">
        <authorList>
            <person name="Zhirakovskaya E."/>
        </authorList>
    </citation>
    <scope>NUCLEOTIDE SEQUENCE</scope>
</reference>
<organism evidence="3">
    <name type="scientific">hydrothermal vent metagenome</name>
    <dbReference type="NCBI Taxonomy" id="652676"/>
    <lineage>
        <taxon>unclassified sequences</taxon>
        <taxon>metagenomes</taxon>
        <taxon>ecological metagenomes</taxon>
    </lineage>
</organism>
<dbReference type="Pfam" id="PF13447">
    <property type="entry name" value="Multi-haem_cyto"/>
    <property type="match status" value="1"/>
</dbReference>
<gene>
    <name evidence="3" type="ORF">MNBD_NITROSPINAE02-1820</name>
</gene>
<proteinExistence type="predicted"/>
<dbReference type="Pfam" id="PF13435">
    <property type="entry name" value="Cytochrome_C554"/>
    <property type="match status" value="1"/>
</dbReference>
<sequence length="410" mass="46832">MKRKVLVIVFMLITGFFASEALAQKSAVRAKEEKIAAKCVSCHKKKSPGIVNDWKTSQHARGRVTCYDCHKAEKTDADVQEHEGALISVIVSPRDCSRCHPKEAREFQESHHSKASTFLSKATPEGRIMDNILGYKVEGKAAAVVGCEKCHGSKIEVTKGGALTPDSWPNQGIGRINPDGSAGSCTACHSRHKFSIGEARKPETCGTCHIGPDHPHIEIYMESKHGVIYSNEKESWNWDVAGSEWDTQYYRSPTCATCHMSGIGEVESTHNVDLRLSWYLAKPRSEPRDNWEENRETMQKVCLNCHSINWVKGFYKQGDDAIRLYNEKFYDPIKAEMDKLYEEGLLTKEKFDEELEFTFFEYWHHEGRRARAGFFMMGADYAQWHGFYELARNKLELERLIKELREEGRH</sequence>
<evidence type="ECO:0000256" key="1">
    <source>
        <dbReference type="ARBA" id="ARBA00022729"/>
    </source>
</evidence>
<protein>
    <submittedName>
        <fullName evidence="3">Hydroxylamine oxidoreductase</fullName>
    </submittedName>
</protein>